<evidence type="ECO:0000256" key="2">
    <source>
        <dbReference type="ARBA" id="ARBA00023043"/>
    </source>
</evidence>
<dbReference type="PANTHER" id="PTHR24189">
    <property type="entry name" value="MYOTROPHIN"/>
    <property type="match status" value="1"/>
</dbReference>
<dbReference type="InterPro" id="IPR002110">
    <property type="entry name" value="Ankyrin_rpt"/>
</dbReference>
<dbReference type="SMART" id="SM00248">
    <property type="entry name" value="ANK"/>
    <property type="match status" value="3"/>
</dbReference>
<dbReference type="OrthoDB" id="194358at2759"/>
<dbReference type="GeneID" id="63799073"/>
<dbReference type="STRING" id="1196081.A0A364LDH4"/>
<keyword evidence="5" id="KW-1185">Reference proteome</keyword>
<dbReference type="Gene3D" id="1.25.40.20">
    <property type="entry name" value="Ankyrin repeat-containing domain"/>
    <property type="match status" value="1"/>
</dbReference>
<comment type="caution">
    <text evidence="4">The sequence shown here is derived from an EMBL/GenBank/DDBJ whole genome shotgun (WGS) entry which is preliminary data.</text>
</comment>
<dbReference type="SUPFAM" id="SSF48403">
    <property type="entry name" value="Ankyrin repeat"/>
    <property type="match status" value="1"/>
</dbReference>
<dbReference type="Proteomes" id="UP000249363">
    <property type="component" value="Unassembled WGS sequence"/>
</dbReference>
<evidence type="ECO:0000256" key="1">
    <source>
        <dbReference type="ARBA" id="ARBA00022737"/>
    </source>
</evidence>
<keyword evidence="2" id="KW-0040">ANK repeat</keyword>
<keyword evidence="1" id="KW-0677">Repeat</keyword>
<accession>A0A364LDH4</accession>
<feature type="region of interest" description="Disordered" evidence="3">
    <location>
        <begin position="30"/>
        <end position="51"/>
    </location>
</feature>
<dbReference type="InterPro" id="IPR036770">
    <property type="entry name" value="Ankyrin_rpt-contain_sf"/>
</dbReference>
<dbReference type="RefSeq" id="XP_040738361.1">
    <property type="nucleotide sequence ID" value="XM_040882819.1"/>
</dbReference>
<evidence type="ECO:0000313" key="5">
    <source>
        <dbReference type="Proteomes" id="UP000249363"/>
    </source>
</evidence>
<evidence type="ECO:0000313" key="4">
    <source>
        <dbReference type="EMBL" id="RAO73847.1"/>
    </source>
</evidence>
<reference evidence="4 5" key="1">
    <citation type="journal article" date="2017" name="Biotechnol. Biofuels">
        <title>Differential beta-glucosidase expression as a function of carbon source availability in Talaromyces amestolkiae: a genomic and proteomic approach.</title>
        <authorList>
            <person name="de Eugenio L.I."/>
            <person name="Mendez-Liter J.A."/>
            <person name="Nieto-Dominguez M."/>
            <person name="Alonso L."/>
            <person name="Gil-Munoz J."/>
            <person name="Barriuso J."/>
            <person name="Prieto A."/>
            <person name="Martinez M.J."/>
        </authorList>
    </citation>
    <scope>NUCLEOTIDE SEQUENCE [LARGE SCALE GENOMIC DNA]</scope>
    <source>
        <strain evidence="4 5">CIB</strain>
    </source>
</reference>
<protein>
    <submittedName>
        <fullName evidence="4">Uncharacterized protein</fullName>
    </submittedName>
</protein>
<dbReference type="EMBL" id="MIKG01000027">
    <property type="protein sequence ID" value="RAO73847.1"/>
    <property type="molecule type" value="Genomic_DNA"/>
</dbReference>
<dbReference type="PANTHER" id="PTHR24189:SF50">
    <property type="entry name" value="ANKYRIN REPEAT AND SOCS BOX PROTEIN 2"/>
    <property type="match status" value="1"/>
</dbReference>
<evidence type="ECO:0000256" key="3">
    <source>
        <dbReference type="SAM" id="MobiDB-lite"/>
    </source>
</evidence>
<organism evidence="4 5">
    <name type="scientific">Talaromyces amestolkiae</name>
    <dbReference type="NCBI Taxonomy" id="1196081"/>
    <lineage>
        <taxon>Eukaryota</taxon>
        <taxon>Fungi</taxon>
        <taxon>Dikarya</taxon>
        <taxon>Ascomycota</taxon>
        <taxon>Pezizomycotina</taxon>
        <taxon>Eurotiomycetes</taxon>
        <taxon>Eurotiomycetidae</taxon>
        <taxon>Eurotiales</taxon>
        <taxon>Trichocomaceae</taxon>
        <taxon>Talaromyces</taxon>
        <taxon>Talaromyces sect. Talaromyces</taxon>
    </lineage>
</organism>
<dbReference type="AlphaFoldDB" id="A0A364LDH4"/>
<sequence length="376" mass="41259">MADRQQPQPFPEQILEKIRQQRWQTIRSGMGPQGYYMQPQNGMRPQRSLPPPRKITTDGLYDELPIVEPDDFGYIGPKPDYVVDFESACKNGYFPTVHAIVSSQTRTPAFLHSGLVLALSAGNVEIADYLLTAGAALVRNTPESILLAPADLQIALFELLTKKGWTPNTPGYYGEVLLPRVVTNIPLLRWFLDHGANPNLGRQRYYQNRYGGPETDSCAALTAAAARANTEAVRMLLDAGAKIENGAPLHYAAGVCPNDENPLYQRVTPSKEFDTSTIPVMALLVEHGADVNKAEETQHVVPRYAIVHAVMAGAVERVRWLLEHGANPELKGGMGTAVTYAQSLGSEEMKQVIEEGIAARRWRSGSERESAPPGSS</sequence>
<name>A0A364LDH4_TALAM</name>
<dbReference type="InterPro" id="IPR050745">
    <property type="entry name" value="Multifunctional_regulatory"/>
</dbReference>
<proteinExistence type="predicted"/>
<gene>
    <name evidence="4" type="ORF">BHQ10_009859</name>
</gene>